<evidence type="ECO:0000259" key="5">
    <source>
        <dbReference type="PROSITE" id="PS51233"/>
    </source>
</evidence>
<feature type="signal peptide" evidence="4">
    <location>
        <begin position="1"/>
        <end position="33"/>
    </location>
</feature>
<feature type="domain" description="VWFD" evidence="5">
    <location>
        <begin position="385"/>
        <end position="484"/>
    </location>
</feature>
<organism evidence="6 7">
    <name type="scientific">Coilia grayii</name>
    <name type="common">Gray's grenadier anchovy</name>
    <dbReference type="NCBI Taxonomy" id="363190"/>
    <lineage>
        <taxon>Eukaryota</taxon>
        <taxon>Metazoa</taxon>
        <taxon>Chordata</taxon>
        <taxon>Craniata</taxon>
        <taxon>Vertebrata</taxon>
        <taxon>Euteleostomi</taxon>
        <taxon>Actinopterygii</taxon>
        <taxon>Neopterygii</taxon>
        <taxon>Teleostei</taxon>
        <taxon>Clupei</taxon>
        <taxon>Clupeiformes</taxon>
        <taxon>Clupeoidei</taxon>
        <taxon>Engraulidae</taxon>
        <taxon>Coilinae</taxon>
        <taxon>Coilia</taxon>
    </lineage>
</organism>
<dbReference type="InterPro" id="IPR001846">
    <property type="entry name" value="VWF_type-D"/>
</dbReference>
<evidence type="ECO:0000256" key="1">
    <source>
        <dbReference type="ARBA" id="ARBA00022737"/>
    </source>
</evidence>
<dbReference type="InterPro" id="IPR014853">
    <property type="entry name" value="VWF/SSPO/ZAN-like_Cys-rich_dom"/>
</dbReference>
<reference evidence="6 7" key="1">
    <citation type="submission" date="2024-09" db="EMBL/GenBank/DDBJ databases">
        <title>A chromosome-level genome assembly of Gray's grenadier anchovy, Coilia grayii.</title>
        <authorList>
            <person name="Fu Z."/>
        </authorList>
    </citation>
    <scope>NUCLEOTIDE SEQUENCE [LARGE SCALE GENOMIC DNA]</scope>
    <source>
        <strain evidence="6">G4</strain>
        <tissue evidence="6">Muscle</tissue>
    </source>
</reference>
<feature type="domain" description="VWFD" evidence="5">
    <location>
        <begin position="34"/>
        <end position="201"/>
    </location>
</feature>
<evidence type="ECO:0000256" key="4">
    <source>
        <dbReference type="SAM" id="SignalP"/>
    </source>
</evidence>
<dbReference type="InterPro" id="IPR036084">
    <property type="entry name" value="Ser_inhib-like_sf"/>
</dbReference>
<dbReference type="Gene3D" id="2.10.25.10">
    <property type="entry name" value="Laminin"/>
    <property type="match status" value="1"/>
</dbReference>
<dbReference type="Pfam" id="PF00094">
    <property type="entry name" value="VWD"/>
    <property type="match status" value="2"/>
</dbReference>
<sequence length="484" mass="53018">MEETNRRGWSSSTLAILLHFAVCVSVCVCVGEAGRCSLFGWQHIHSFDGVLYQFSGDCSYMLAGDCQKRTFTILGDFSNGKRRGVTLFLGEFFELHLSMDGSLSRGAERLHLPYASSSVFVGRELGGVRLWSDEFGFSVRVDGDKNIDIILSKHHGNRTCGLCGNYNRVPEDDYTSREGFLTDNGYDFANSWMMTGAEPCKRVAPPSETCNSSGEMAQELMAKCQVFGTSAAFLHCAHILDPAAFQSVCERSVCHCGDRKECVCAVLQEYARACAHHGITLHGWHEHSSCAPKCPIGMEYSVCAQSCSTTCQSLNIPEVCREECVDGCNCPVGKVLDGERCVDVSQCSCVHTGKRYPPGSSISQDCNTCICQHGSWQCTNEGCPGECFVTGQSHFKTFDDKFYTFSGTCQYLLAKDCSDSVFSAIIETVQCADDQDAVCTRSVSVRFHHMSNQTVRLKHGGVVSVDGMDVQTPLINATDIIAIM</sequence>
<dbReference type="Pfam" id="PF08742">
    <property type="entry name" value="C8"/>
    <property type="match status" value="1"/>
</dbReference>
<accession>A0ABD1K1F5</accession>
<dbReference type="InterPro" id="IPR001007">
    <property type="entry name" value="VWF_dom"/>
</dbReference>
<dbReference type="InterPro" id="IPR050780">
    <property type="entry name" value="Mucin_vWF_Thrombospondin_sf"/>
</dbReference>
<dbReference type="SMART" id="SM00216">
    <property type="entry name" value="VWD"/>
    <property type="match status" value="2"/>
</dbReference>
<dbReference type="Pfam" id="PF23244">
    <property type="entry name" value="VWF"/>
    <property type="match status" value="1"/>
</dbReference>
<dbReference type="SMART" id="SM00832">
    <property type="entry name" value="C8"/>
    <property type="match status" value="1"/>
</dbReference>
<dbReference type="AlphaFoldDB" id="A0ABD1K1F5"/>
<keyword evidence="3" id="KW-0325">Glycoprotein</keyword>
<dbReference type="EMBL" id="JBHFQA010000009">
    <property type="protein sequence ID" value="KAL2092952.1"/>
    <property type="molecule type" value="Genomic_DNA"/>
</dbReference>
<keyword evidence="7" id="KW-1185">Reference proteome</keyword>
<dbReference type="PROSITE" id="PS51233">
    <property type="entry name" value="VWFD"/>
    <property type="match status" value="2"/>
</dbReference>
<dbReference type="SUPFAM" id="SSF57567">
    <property type="entry name" value="Serine protease inhibitors"/>
    <property type="match status" value="1"/>
</dbReference>
<dbReference type="Pfam" id="PF01826">
    <property type="entry name" value="TIL"/>
    <property type="match status" value="1"/>
</dbReference>
<dbReference type="FunFam" id="2.10.25.10:FF:000055">
    <property type="entry name" value="alpha-tectorin isoform X1"/>
    <property type="match status" value="1"/>
</dbReference>
<dbReference type="SMART" id="SM00215">
    <property type="entry name" value="VWC_out"/>
    <property type="match status" value="1"/>
</dbReference>
<name>A0ABD1K1F5_9TELE</name>
<evidence type="ECO:0000313" key="6">
    <source>
        <dbReference type="EMBL" id="KAL2092952.1"/>
    </source>
</evidence>
<gene>
    <name evidence="6" type="ORF">ACEWY4_010264</name>
</gene>
<dbReference type="CDD" id="cd19941">
    <property type="entry name" value="TIL"/>
    <property type="match status" value="1"/>
</dbReference>
<keyword evidence="2" id="KW-1015">Disulfide bond</keyword>
<keyword evidence="4" id="KW-0732">Signal</keyword>
<evidence type="ECO:0000256" key="3">
    <source>
        <dbReference type="ARBA" id="ARBA00023180"/>
    </source>
</evidence>
<keyword evidence="1" id="KW-0677">Repeat</keyword>
<dbReference type="PANTHER" id="PTHR11339">
    <property type="entry name" value="EXTRACELLULAR MATRIX GLYCOPROTEIN RELATED"/>
    <property type="match status" value="1"/>
</dbReference>
<comment type="caution">
    <text evidence="6">The sequence shown here is derived from an EMBL/GenBank/DDBJ whole genome shotgun (WGS) entry which is preliminary data.</text>
</comment>
<feature type="chain" id="PRO_5044756917" description="VWFD domain-containing protein" evidence="4">
    <location>
        <begin position="34"/>
        <end position="484"/>
    </location>
</feature>
<protein>
    <recommendedName>
        <fullName evidence="5">VWFD domain-containing protein</fullName>
    </recommendedName>
</protein>
<dbReference type="Proteomes" id="UP001591681">
    <property type="component" value="Unassembled WGS sequence"/>
</dbReference>
<evidence type="ECO:0000313" key="7">
    <source>
        <dbReference type="Proteomes" id="UP001591681"/>
    </source>
</evidence>
<proteinExistence type="predicted"/>
<dbReference type="InterPro" id="IPR002919">
    <property type="entry name" value="TIL_dom"/>
</dbReference>
<evidence type="ECO:0000256" key="2">
    <source>
        <dbReference type="ARBA" id="ARBA00023157"/>
    </source>
</evidence>